<keyword evidence="2" id="KW-1185">Reference proteome</keyword>
<accession>A0A6G1KUY0</accession>
<gene>
    <name evidence="1" type="ORF">EJ03DRAFT_40529</name>
</gene>
<reference evidence="1" key="1">
    <citation type="journal article" date="2020" name="Stud. Mycol.">
        <title>101 Dothideomycetes genomes: a test case for predicting lifestyles and emergence of pathogens.</title>
        <authorList>
            <person name="Haridas S."/>
            <person name="Albert R."/>
            <person name="Binder M."/>
            <person name="Bloem J."/>
            <person name="Labutti K."/>
            <person name="Salamov A."/>
            <person name="Andreopoulos B."/>
            <person name="Baker S."/>
            <person name="Barry K."/>
            <person name="Bills G."/>
            <person name="Bluhm B."/>
            <person name="Cannon C."/>
            <person name="Castanera R."/>
            <person name="Culley D."/>
            <person name="Daum C."/>
            <person name="Ezra D."/>
            <person name="Gonzalez J."/>
            <person name="Henrissat B."/>
            <person name="Kuo A."/>
            <person name="Liang C."/>
            <person name="Lipzen A."/>
            <person name="Lutzoni F."/>
            <person name="Magnuson J."/>
            <person name="Mondo S."/>
            <person name="Nolan M."/>
            <person name="Ohm R."/>
            <person name="Pangilinan J."/>
            <person name="Park H.-J."/>
            <person name="Ramirez L."/>
            <person name="Alfaro M."/>
            <person name="Sun H."/>
            <person name="Tritt A."/>
            <person name="Yoshinaga Y."/>
            <person name="Zwiers L.-H."/>
            <person name="Turgeon B."/>
            <person name="Goodwin S."/>
            <person name="Spatafora J."/>
            <person name="Crous P."/>
            <person name="Grigoriev I."/>
        </authorList>
    </citation>
    <scope>NUCLEOTIDE SEQUENCE</scope>
    <source>
        <strain evidence="1">CBS 116005</strain>
    </source>
</reference>
<evidence type="ECO:0000313" key="2">
    <source>
        <dbReference type="Proteomes" id="UP000799436"/>
    </source>
</evidence>
<dbReference type="AlphaFoldDB" id="A0A6G1KUY0"/>
<sequence>MGWAPPPSTSAAEPACDLREVSRLLEGLERGTNAPPRSQHAKAWLAPLRIYFSAPGPPGYRMPRLCTLQRCCAPRCLATPCGGQPVCSGGIAPKQTSTITTASAFPPQASPSSTCTKVARRLQVTGKHAMSCVYSVLLNPLPTRRRLRVQCSSLCKPASTYCKRRIDDGPCGPNRIIRAAICTQSLASRELPFGSTFPERRLLR</sequence>
<dbReference type="Proteomes" id="UP000799436">
    <property type="component" value="Unassembled WGS sequence"/>
</dbReference>
<proteinExistence type="predicted"/>
<dbReference type="EMBL" id="ML995938">
    <property type="protein sequence ID" value="KAF2764132.1"/>
    <property type="molecule type" value="Genomic_DNA"/>
</dbReference>
<evidence type="ECO:0000313" key="1">
    <source>
        <dbReference type="EMBL" id="KAF2764132.1"/>
    </source>
</evidence>
<protein>
    <submittedName>
        <fullName evidence="1">Uncharacterized protein</fullName>
    </submittedName>
</protein>
<organism evidence="1 2">
    <name type="scientific">Teratosphaeria nubilosa</name>
    <dbReference type="NCBI Taxonomy" id="161662"/>
    <lineage>
        <taxon>Eukaryota</taxon>
        <taxon>Fungi</taxon>
        <taxon>Dikarya</taxon>
        <taxon>Ascomycota</taxon>
        <taxon>Pezizomycotina</taxon>
        <taxon>Dothideomycetes</taxon>
        <taxon>Dothideomycetidae</taxon>
        <taxon>Mycosphaerellales</taxon>
        <taxon>Teratosphaeriaceae</taxon>
        <taxon>Teratosphaeria</taxon>
    </lineage>
</organism>
<name>A0A6G1KUY0_9PEZI</name>